<dbReference type="InterPro" id="IPR027417">
    <property type="entry name" value="P-loop_NTPase"/>
</dbReference>
<feature type="domain" description="NB-ARC" evidence="4">
    <location>
        <begin position="179"/>
        <end position="329"/>
    </location>
</feature>
<keyword evidence="1" id="KW-0677">Repeat</keyword>
<dbReference type="InterPro" id="IPR011990">
    <property type="entry name" value="TPR-like_helical_dom_sf"/>
</dbReference>
<feature type="repeat" description="TPR" evidence="2">
    <location>
        <begin position="596"/>
        <end position="629"/>
    </location>
</feature>
<dbReference type="RefSeq" id="WP_344668178.1">
    <property type="nucleotide sequence ID" value="NZ_BAAAQN010000032.1"/>
</dbReference>
<name>A0ABN2URI9_9ACTN</name>
<dbReference type="EMBL" id="BAAAQN010000032">
    <property type="protein sequence ID" value="GAA2042151.1"/>
    <property type="molecule type" value="Genomic_DNA"/>
</dbReference>
<dbReference type="Pfam" id="PF00931">
    <property type="entry name" value="NB-ARC"/>
    <property type="match status" value="1"/>
</dbReference>
<dbReference type="PANTHER" id="PTHR47691:SF3">
    <property type="entry name" value="HTH-TYPE TRANSCRIPTIONAL REGULATOR RV0890C-RELATED"/>
    <property type="match status" value="1"/>
</dbReference>
<dbReference type="InterPro" id="IPR019734">
    <property type="entry name" value="TPR_rpt"/>
</dbReference>
<dbReference type="PANTHER" id="PTHR47691">
    <property type="entry name" value="REGULATOR-RELATED"/>
    <property type="match status" value="1"/>
</dbReference>
<dbReference type="PROSITE" id="PS50005">
    <property type="entry name" value="TPR"/>
    <property type="match status" value="1"/>
</dbReference>
<dbReference type="Gene3D" id="1.25.40.10">
    <property type="entry name" value="Tetratricopeptide repeat domain"/>
    <property type="match status" value="1"/>
</dbReference>
<feature type="compositionally biased region" description="Basic and acidic residues" evidence="3">
    <location>
        <begin position="141"/>
        <end position="165"/>
    </location>
</feature>
<evidence type="ECO:0000256" key="3">
    <source>
        <dbReference type="SAM" id="MobiDB-lite"/>
    </source>
</evidence>
<dbReference type="InterPro" id="IPR002182">
    <property type="entry name" value="NB-ARC"/>
</dbReference>
<dbReference type="Gene3D" id="1.10.8.430">
    <property type="entry name" value="Helical domain of apoptotic protease-activating factors"/>
    <property type="match status" value="1"/>
</dbReference>
<dbReference type="SMART" id="SM00028">
    <property type="entry name" value="TPR"/>
    <property type="match status" value="4"/>
</dbReference>
<evidence type="ECO:0000256" key="1">
    <source>
        <dbReference type="ARBA" id="ARBA00022737"/>
    </source>
</evidence>
<dbReference type="Pfam" id="PF13424">
    <property type="entry name" value="TPR_12"/>
    <property type="match status" value="2"/>
</dbReference>
<dbReference type="Proteomes" id="UP001500751">
    <property type="component" value="Unassembled WGS sequence"/>
</dbReference>
<sequence>MTDTAISTAPDPTGVAGLAEFIEQLRLLRAHAGNPSFRTLAKRVGPLLRPPQELTHSTVSDVFDPSRRRLNQELVAAIVLALGVPESQVPLWRAACVQAHAAERPAGAAGVFRQLPAELATFTGRREQVAELLAWAERAEPTERAERAERDELAERAERTERAEPAGESVDGGASGVVVAAIEGMAGVGKTQLAIRTAHELVRAGRFADVQLYVNLRGFDAEAAPADPAEVLDSFLRQLEVPARQIPAGRAERAAMFRDRIAGRRALLVLDNAADEAQVTDLLPAGPGCLVLVTSRRNLAGLDGAHLVRLDVFAPREALELLGRVVGAERVVAEPEAAEEVVRRCGLLPLAVSLAAARLRSRPAWGLARLAAYLRDSGLDAVRAGGRELRPVFELSYRDLPPHTARAFRLLSLHPGRGVTAGAVAALAGTSEADARAMLEVLLDESLVEQRTADRYELHDLLHAYALERAGADEAGPERAEALARLLSWYLHTVENLSRAVETRRLLETVEPRPGEPEPPFFATAPEAMAWYDAERENLGAVIAAAAEAGHHAVALRLPVTLLGCYQLRKDWVRWRSGYETGLASARGLEDRAAEGRLLNGLGLVRFDVGEYEAAIEVYREALALAEEVGNRPQVASILGNIGDCHCRLGDLATAETVIKESLEIFRDVGLPQNLASSLCNYGVLLHEAKRNDEAHATYVEAQAAAQAAGNRRYEAIIVFNRAEVCVDLGRTAEAEDDFRLALAASREAGDRPTEAETLRALARVLTARERPAEALAALEESVALYEALGSPEAALGRELVAAARERAAAAREQQAARAREQGAAPAREQVAEG</sequence>
<feature type="region of interest" description="Disordered" evidence="3">
    <location>
        <begin position="141"/>
        <end position="171"/>
    </location>
</feature>
<evidence type="ECO:0000313" key="5">
    <source>
        <dbReference type="EMBL" id="GAA2042151.1"/>
    </source>
</evidence>
<dbReference type="Gene3D" id="1.10.10.10">
    <property type="entry name" value="Winged helix-like DNA-binding domain superfamily/Winged helix DNA-binding domain"/>
    <property type="match status" value="1"/>
</dbReference>
<proteinExistence type="predicted"/>
<evidence type="ECO:0000259" key="4">
    <source>
        <dbReference type="Pfam" id="PF00931"/>
    </source>
</evidence>
<dbReference type="SUPFAM" id="SSF52540">
    <property type="entry name" value="P-loop containing nucleoside triphosphate hydrolases"/>
    <property type="match status" value="1"/>
</dbReference>
<reference evidence="5 6" key="1">
    <citation type="journal article" date="2019" name="Int. J. Syst. Evol. Microbiol.">
        <title>The Global Catalogue of Microorganisms (GCM) 10K type strain sequencing project: providing services to taxonomists for standard genome sequencing and annotation.</title>
        <authorList>
            <consortium name="The Broad Institute Genomics Platform"/>
            <consortium name="The Broad Institute Genome Sequencing Center for Infectious Disease"/>
            <person name="Wu L."/>
            <person name="Ma J."/>
        </authorList>
    </citation>
    <scope>NUCLEOTIDE SEQUENCE [LARGE SCALE GENOMIC DNA]</scope>
    <source>
        <strain evidence="5 6">JCM 16014</strain>
    </source>
</reference>
<accession>A0ABN2URI9</accession>
<dbReference type="InterPro" id="IPR042197">
    <property type="entry name" value="Apaf_helical"/>
</dbReference>
<keyword evidence="2" id="KW-0802">TPR repeat</keyword>
<dbReference type="PRINTS" id="PR00364">
    <property type="entry name" value="DISEASERSIST"/>
</dbReference>
<comment type="caution">
    <text evidence="5">The sequence shown here is derived from an EMBL/GenBank/DDBJ whole genome shotgun (WGS) entry which is preliminary data.</text>
</comment>
<keyword evidence="6" id="KW-1185">Reference proteome</keyword>
<dbReference type="Gene3D" id="3.40.50.300">
    <property type="entry name" value="P-loop containing nucleotide triphosphate hydrolases"/>
    <property type="match status" value="1"/>
</dbReference>
<feature type="region of interest" description="Disordered" evidence="3">
    <location>
        <begin position="812"/>
        <end position="834"/>
    </location>
</feature>
<evidence type="ECO:0000256" key="2">
    <source>
        <dbReference type="PROSITE-ProRule" id="PRU00339"/>
    </source>
</evidence>
<dbReference type="InterPro" id="IPR036388">
    <property type="entry name" value="WH-like_DNA-bd_sf"/>
</dbReference>
<gene>
    <name evidence="5" type="ORF">GCM10009839_50990</name>
</gene>
<evidence type="ECO:0000313" key="6">
    <source>
        <dbReference type="Proteomes" id="UP001500751"/>
    </source>
</evidence>
<dbReference type="SUPFAM" id="SSF48452">
    <property type="entry name" value="TPR-like"/>
    <property type="match status" value="1"/>
</dbReference>
<organism evidence="5 6">
    <name type="scientific">Catenulispora yoronensis</name>
    <dbReference type="NCBI Taxonomy" id="450799"/>
    <lineage>
        <taxon>Bacteria</taxon>
        <taxon>Bacillati</taxon>
        <taxon>Actinomycetota</taxon>
        <taxon>Actinomycetes</taxon>
        <taxon>Catenulisporales</taxon>
        <taxon>Catenulisporaceae</taxon>
        <taxon>Catenulispora</taxon>
    </lineage>
</organism>
<protein>
    <submittedName>
        <fullName evidence="5">XRE family transcriptional regulator</fullName>
    </submittedName>
</protein>